<sequence>MPDCANQPNHNHLKQQRAFTLVELVVAIAVFAIAMTSLIIAFNPATTGSANPILQTRAAELGQAYLEEIIGKRFDENNSVGSQTRCGDGTAPACTAQGSFGPDAGESRSRFDDVDDYDGLTEVPTNALGTTRTNYNSYQVSVTVTYAGGDLGLNASDAKRIDLLITGPNGGLYNFTAYRTNF</sequence>
<protein>
    <submittedName>
        <fullName evidence="2">MSHA pilin protein MshD</fullName>
    </submittedName>
</protein>
<evidence type="ECO:0000313" key="2">
    <source>
        <dbReference type="EMBL" id="PWK52929.1"/>
    </source>
</evidence>
<dbReference type="InterPro" id="IPR012902">
    <property type="entry name" value="N_methyl_site"/>
</dbReference>
<dbReference type="NCBIfam" id="TIGR02532">
    <property type="entry name" value="IV_pilin_GFxxxE"/>
    <property type="match status" value="1"/>
</dbReference>
<organism evidence="2 3">
    <name type="scientific">Pleionea mediterranea</name>
    <dbReference type="NCBI Taxonomy" id="523701"/>
    <lineage>
        <taxon>Bacteria</taxon>
        <taxon>Pseudomonadati</taxon>
        <taxon>Pseudomonadota</taxon>
        <taxon>Gammaproteobacteria</taxon>
        <taxon>Oceanospirillales</taxon>
        <taxon>Pleioneaceae</taxon>
        <taxon>Pleionea</taxon>
    </lineage>
</organism>
<keyword evidence="1" id="KW-1133">Transmembrane helix</keyword>
<dbReference type="Gene3D" id="3.30.700.10">
    <property type="entry name" value="Glycoprotein, Type 4 Pilin"/>
    <property type="match status" value="1"/>
</dbReference>
<keyword evidence="1" id="KW-0472">Membrane</keyword>
<evidence type="ECO:0000256" key="1">
    <source>
        <dbReference type="SAM" id="Phobius"/>
    </source>
</evidence>
<dbReference type="AlphaFoldDB" id="A0A316FWK3"/>
<dbReference type="EMBL" id="QGGU01000004">
    <property type="protein sequence ID" value="PWK52929.1"/>
    <property type="molecule type" value="Genomic_DNA"/>
</dbReference>
<accession>A0A316FWK3</accession>
<feature type="transmembrane region" description="Helical" evidence="1">
    <location>
        <begin position="21"/>
        <end position="42"/>
    </location>
</feature>
<evidence type="ECO:0000313" key="3">
    <source>
        <dbReference type="Proteomes" id="UP000245790"/>
    </source>
</evidence>
<gene>
    <name evidence="2" type="ORF">C8D97_104147</name>
</gene>
<keyword evidence="1" id="KW-0812">Transmembrane</keyword>
<dbReference type="Pfam" id="PF07963">
    <property type="entry name" value="N_methyl"/>
    <property type="match status" value="1"/>
</dbReference>
<dbReference type="RefSeq" id="WP_109762907.1">
    <property type="nucleotide sequence ID" value="NZ_QGGU01000004.1"/>
</dbReference>
<reference evidence="2 3" key="1">
    <citation type="submission" date="2018-05" db="EMBL/GenBank/DDBJ databases">
        <title>Genomic Encyclopedia of Type Strains, Phase IV (KMG-IV): sequencing the most valuable type-strain genomes for metagenomic binning, comparative biology and taxonomic classification.</title>
        <authorList>
            <person name="Goeker M."/>
        </authorList>
    </citation>
    <scope>NUCLEOTIDE SEQUENCE [LARGE SCALE GENOMIC DNA]</scope>
    <source>
        <strain evidence="2 3">DSM 25350</strain>
    </source>
</reference>
<dbReference type="Proteomes" id="UP000245790">
    <property type="component" value="Unassembled WGS sequence"/>
</dbReference>
<name>A0A316FWK3_9GAMM</name>
<comment type="caution">
    <text evidence="2">The sequence shown here is derived from an EMBL/GenBank/DDBJ whole genome shotgun (WGS) entry which is preliminary data.</text>
</comment>
<keyword evidence="3" id="KW-1185">Reference proteome</keyword>
<dbReference type="OrthoDB" id="5593857at2"/>
<proteinExistence type="predicted"/>